<accession>X1DZG7</accession>
<proteinExistence type="predicted"/>
<dbReference type="EMBL" id="BART01037715">
    <property type="protein sequence ID" value="GAH10309.1"/>
    <property type="molecule type" value="Genomic_DNA"/>
</dbReference>
<comment type="caution">
    <text evidence="1">The sequence shown here is derived from an EMBL/GenBank/DDBJ whole genome shotgun (WGS) entry which is preliminary data.</text>
</comment>
<gene>
    <name evidence="1" type="ORF">S01H4_62954</name>
</gene>
<organism evidence="1">
    <name type="scientific">marine sediment metagenome</name>
    <dbReference type="NCBI Taxonomy" id="412755"/>
    <lineage>
        <taxon>unclassified sequences</taxon>
        <taxon>metagenomes</taxon>
        <taxon>ecological metagenomes</taxon>
    </lineage>
</organism>
<dbReference type="AlphaFoldDB" id="X1DZG7"/>
<name>X1DZG7_9ZZZZ</name>
<protein>
    <submittedName>
        <fullName evidence="1">Uncharacterized protein</fullName>
    </submittedName>
</protein>
<evidence type="ECO:0000313" key="1">
    <source>
        <dbReference type="EMBL" id="GAH10309.1"/>
    </source>
</evidence>
<reference evidence="1" key="1">
    <citation type="journal article" date="2014" name="Front. Microbiol.">
        <title>High frequency of phylogenetically diverse reductive dehalogenase-homologous genes in deep subseafloor sedimentary metagenomes.</title>
        <authorList>
            <person name="Kawai M."/>
            <person name="Futagami T."/>
            <person name="Toyoda A."/>
            <person name="Takaki Y."/>
            <person name="Nishi S."/>
            <person name="Hori S."/>
            <person name="Arai W."/>
            <person name="Tsubouchi T."/>
            <person name="Morono Y."/>
            <person name="Uchiyama I."/>
            <person name="Ito T."/>
            <person name="Fujiyama A."/>
            <person name="Inagaki F."/>
            <person name="Takami H."/>
        </authorList>
    </citation>
    <scope>NUCLEOTIDE SEQUENCE</scope>
    <source>
        <strain evidence="1">Expedition CK06-06</strain>
    </source>
</reference>
<sequence>MLQLKFFLDQRSNNAQECSLSNDEILQEVSEVLAKLADTTFSNVTLFISAQKQLEDTLFPFLREEFREFCLSMSKKYKTFAFWDRFLNDDMFAYIEFYIALRNRNWVGRLAA</sequence>
<feature type="non-terminal residue" evidence="1">
    <location>
        <position position="112"/>
    </location>
</feature>